<proteinExistence type="inferred from homology"/>
<dbReference type="SUPFAM" id="SSF51735">
    <property type="entry name" value="NAD(P)-binding Rossmann-fold domains"/>
    <property type="match status" value="1"/>
</dbReference>
<dbReference type="PROSITE" id="PS00061">
    <property type="entry name" value="ADH_SHORT"/>
    <property type="match status" value="1"/>
</dbReference>
<dbReference type="InterPro" id="IPR020904">
    <property type="entry name" value="Sc_DH/Rdtase_CS"/>
</dbReference>
<dbReference type="PRINTS" id="PR00080">
    <property type="entry name" value="SDRFAMILY"/>
</dbReference>
<evidence type="ECO:0000256" key="1">
    <source>
        <dbReference type="ARBA" id="ARBA00006484"/>
    </source>
</evidence>
<gene>
    <name evidence="2" type="ORF">METZ01_LOCUS68103</name>
</gene>
<dbReference type="FunFam" id="3.40.50.720:FF:000084">
    <property type="entry name" value="Short-chain dehydrogenase reductase"/>
    <property type="match status" value="1"/>
</dbReference>
<name>A0A381THG3_9ZZZZ</name>
<dbReference type="InterPro" id="IPR036291">
    <property type="entry name" value="NAD(P)-bd_dom_sf"/>
</dbReference>
<dbReference type="NCBIfam" id="NF005559">
    <property type="entry name" value="PRK07231.1"/>
    <property type="match status" value="1"/>
</dbReference>
<dbReference type="Gene3D" id="3.40.50.720">
    <property type="entry name" value="NAD(P)-binding Rossmann-like Domain"/>
    <property type="match status" value="1"/>
</dbReference>
<comment type="similarity">
    <text evidence="1">Belongs to the short-chain dehydrogenases/reductases (SDR) family.</text>
</comment>
<dbReference type="InterPro" id="IPR002347">
    <property type="entry name" value="SDR_fam"/>
</dbReference>
<sequence length="266" mass="28654">MDFKNRTAIVTGGARGIGRGIALALAGRGANVIIADLDEESAQRVVNEIKSGGSRSYFCETDVTQQWSTDQMVEATLEEYGNLDVLVNNAGVGGAPGFANRKIPNVEDWQQTFDVNVFGIVNCSQSVENYMIDQSYGKIVNISSIAGRVGRSGFATYAASKAAAINVSQAWAFKLAPFGINVNTVCPGLIWTPLWESIAEWRKSTEEQNAELSPRQIFQRAVSESVPLGREQTPEDVGNVVAFLASDRARSITGQAINVDGGVRMN</sequence>
<evidence type="ECO:0000313" key="2">
    <source>
        <dbReference type="EMBL" id="SVA15249.1"/>
    </source>
</evidence>
<dbReference type="GO" id="GO:0016616">
    <property type="term" value="F:oxidoreductase activity, acting on the CH-OH group of donors, NAD or NADP as acceptor"/>
    <property type="evidence" value="ECO:0007669"/>
    <property type="project" value="TreeGrafter"/>
</dbReference>
<dbReference type="AlphaFoldDB" id="A0A381THG3"/>
<accession>A0A381THG3</accession>
<dbReference type="PRINTS" id="PR00081">
    <property type="entry name" value="GDHRDH"/>
</dbReference>
<dbReference type="EMBL" id="UINC01004563">
    <property type="protein sequence ID" value="SVA15249.1"/>
    <property type="molecule type" value="Genomic_DNA"/>
</dbReference>
<dbReference type="Pfam" id="PF13561">
    <property type="entry name" value="adh_short_C2"/>
    <property type="match status" value="1"/>
</dbReference>
<dbReference type="PANTHER" id="PTHR42760">
    <property type="entry name" value="SHORT-CHAIN DEHYDROGENASES/REDUCTASES FAMILY MEMBER"/>
    <property type="match status" value="1"/>
</dbReference>
<dbReference type="CDD" id="cd05233">
    <property type="entry name" value="SDR_c"/>
    <property type="match status" value="1"/>
</dbReference>
<reference evidence="2" key="1">
    <citation type="submission" date="2018-05" db="EMBL/GenBank/DDBJ databases">
        <authorList>
            <person name="Lanie J.A."/>
            <person name="Ng W.-L."/>
            <person name="Kazmierczak K.M."/>
            <person name="Andrzejewski T.M."/>
            <person name="Davidsen T.M."/>
            <person name="Wayne K.J."/>
            <person name="Tettelin H."/>
            <person name="Glass J.I."/>
            <person name="Rusch D."/>
            <person name="Podicherti R."/>
            <person name="Tsui H.-C.T."/>
            <person name="Winkler M.E."/>
        </authorList>
    </citation>
    <scope>NUCLEOTIDE SEQUENCE</scope>
</reference>
<protein>
    <submittedName>
        <fullName evidence="2">Uncharacterized protein</fullName>
    </submittedName>
</protein>
<organism evidence="2">
    <name type="scientific">marine metagenome</name>
    <dbReference type="NCBI Taxonomy" id="408172"/>
    <lineage>
        <taxon>unclassified sequences</taxon>
        <taxon>metagenomes</taxon>
        <taxon>ecological metagenomes</taxon>
    </lineage>
</organism>